<dbReference type="InterPro" id="IPR023395">
    <property type="entry name" value="MCP_dom_sf"/>
</dbReference>
<comment type="subcellular location">
    <subcellularLocation>
        <location evidence="1">Membrane</location>
        <topology evidence="1">Multi-pass membrane protein</topology>
    </subcellularLocation>
</comment>
<evidence type="ECO:0000256" key="8">
    <source>
        <dbReference type="PROSITE-ProRule" id="PRU00282"/>
    </source>
</evidence>
<evidence type="ECO:0000256" key="3">
    <source>
        <dbReference type="ARBA" id="ARBA00022448"/>
    </source>
</evidence>
<feature type="repeat" description="Solcar" evidence="8">
    <location>
        <begin position="269"/>
        <end position="366"/>
    </location>
</feature>
<evidence type="ECO:0000313" key="12">
    <source>
        <dbReference type="Proteomes" id="UP000247498"/>
    </source>
</evidence>
<dbReference type="InterPro" id="IPR018108">
    <property type="entry name" value="MCP_transmembrane"/>
</dbReference>
<feature type="transmembrane region" description="Helical" evidence="10">
    <location>
        <begin position="120"/>
        <end position="141"/>
    </location>
</feature>
<keyword evidence="3 9" id="KW-0813">Transport</keyword>
<keyword evidence="5" id="KW-0677">Repeat</keyword>
<evidence type="ECO:0000256" key="1">
    <source>
        <dbReference type="ARBA" id="ARBA00004141"/>
    </source>
</evidence>
<feature type="repeat" description="Solcar" evidence="8">
    <location>
        <begin position="65"/>
        <end position="149"/>
    </location>
</feature>
<keyword evidence="6 10" id="KW-1133">Transmembrane helix</keyword>
<evidence type="ECO:0000256" key="9">
    <source>
        <dbReference type="RuleBase" id="RU000488"/>
    </source>
</evidence>
<evidence type="ECO:0000256" key="2">
    <source>
        <dbReference type="ARBA" id="ARBA00006375"/>
    </source>
</evidence>
<evidence type="ECO:0000256" key="4">
    <source>
        <dbReference type="ARBA" id="ARBA00022692"/>
    </source>
</evidence>
<evidence type="ECO:0008006" key="13">
    <source>
        <dbReference type="Google" id="ProtNLM"/>
    </source>
</evidence>
<dbReference type="Pfam" id="PF00153">
    <property type="entry name" value="Mito_carr"/>
    <property type="match status" value="2"/>
</dbReference>
<dbReference type="Proteomes" id="UP000247498">
    <property type="component" value="Unassembled WGS sequence"/>
</dbReference>
<accession>A0A2V0P7V3</accession>
<reference evidence="11 12" key="1">
    <citation type="journal article" date="2018" name="Sci. Rep.">
        <title>Raphidocelis subcapitata (=Pseudokirchneriella subcapitata) provides an insight into genome evolution and environmental adaptations in the Sphaeropleales.</title>
        <authorList>
            <person name="Suzuki S."/>
            <person name="Yamaguchi H."/>
            <person name="Nakajima N."/>
            <person name="Kawachi M."/>
        </authorList>
    </citation>
    <scope>NUCLEOTIDE SEQUENCE [LARGE SCALE GENOMIC DNA]</scope>
    <source>
        <strain evidence="11 12">NIES-35</strain>
    </source>
</reference>
<organism evidence="11 12">
    <name type="scientific">Raphidocelis subcapitata</name>
    <dbReference type="NCBI Taxonomy" id="307507"/>
    <lineage>
        <taxon>Eukaryota</taxon>
        <taxon>Viridiplantae</taxon>
        <taxon>Chlorophyta</taxon>
        <taxon>core chlorophytes</taxon>
        <taxon>Chlorophyceae</taxon>
        <taxon>CS clade</taxon>
        <taxon>Sphaeropleales</taxon>
        <taxon>Selenastraceae</taxon>
        <taxon>Raphidocelis</taxon>
    </lineage>
</organism>
<keyword evidence="7 8" id="KW-0472">Membrane</keyword>
<dbReference type="OrthoDB" id="1747031at2759"/>
<dbReference type="EMBL" id="BDRX01000072">
    <property type="protein sequence ID" value="GBF95941.1"/>
    <property type="molecule type" value="Genomic_DNA"/>
</dbReference>
<evidence type="ECO:0000256" key="6">
    <source>
        <dbReference type="ARBA" id="ARBA00022989"/>
    </source>
</evidence>
<sequence length="373" mass="37526">MNRFILGLGAGLGAMRLPALAGGSAAATGRVAVTLALAGGTVAYVRSFPPAVPKKDPADSRLVLDRSLMEAVCGAVGEVAQVVALYPLESIKVRCQAEGVGAAAALRTVMAGGPASALRALYSGIGAAAICSVIVGAVHYASFCMSKRAAMAATNGGGGGGGGGEPSTGPATAVAAVVGAVSTALVESPCDLYRHLAQAGMVQGNFLAEMASAVRRDGVGALYWGFFSFCMESLPYDVVELGTYGSLGDARDAAIRRGDPLGKRLEAIPSQVIDMAIGAAAGAAAVTISMPFDVIKTYLQTHGAEVMAAHAGRGVLGEAAAFAAVGRSLVAKRGPGALFVGMAPRLVQQVPSSTICWAVIEQCRSALEPYTKP</sequence>
<keyword evidence="4 8" id="KW-0812">Transmembrane</keyword>
<comment type="caution">
    <text evidence="11">The sequence shown here is derived from an EMBL/GenBank/DDBJ whole genome shotgun (WGS) entry which is preliminary data.</text>
</comment>
<feature type="repeat" description="Solcar" evidence="8">
    <location>
        <begin position="167"/>
        <end position="250"/>
    </location>
</feature>
<protein>
    <recommendedName>
        <fullName evidence="13">Mitochondrial carrier protein</fullName>
    </recommendedName>
</protein>
<dbReference type="Gene3D" id="1.50.40.10">
    <property type="entry name" value="Mitochondrial carrier domain"/>
    <property type="match status" value="1"/>
</dbReference>
<keyword evidence="12" id="KW-1185">Reference proteome</keyword>
<dbReference type="PROSITE" id="PS50920">
    <property type="entry name" value="SOLCAR"/>
    <property type="match status" value="3"/>
</dbReference>
<proteinExistence type="inferred from homology"/>
<name>A0A2V0P7V3_9CHLO</name>
<evidence type="ECO:0000256" key="10">
    <source>
        <dbReference type="SAM" id="Phobius"/>
    </source>
</evidence>
<evidence type="ECO:0000256" key="5">
    <source>
        <dbReference type="ARBA" id="ARBA00022737"/>
    </source>
</evidence>
<comment type="similarity">
    <text evidence="2 9">Belongs to the mitochondrial carrier (TC 2.A.29) family.</text>
</comment>
<dbReference type="AlphaFoldDB" id="A0A2V0P7V3"/>
<dbReference type="SUPFAM" id="SSF103506">
    <property type="entry name" value="Mitochondrial carrier"/>
    <property type="match status" value="1"/>
</dbReference>
<dbReference type="InParanoid" id="A0A2V0P7V3"/>
<gene>
    <name evidence="11" type="ORF">Rsub_08064</name>
</gene>
<dbReference type="PANTHER" id="PTHR45667">
    <property type="entry name" value="S-ADENOSYLMETHIONINE MITOCHONDRIAL CARRIER PROTEIN"/>
    <property type="match status" value="1"/>
</dbReference>
<evidence type="ECO:0000313" key="11">
    <source>
        <dbReference type="EMBL" id="GBF95941.1"/>
    </source>
</evidence>
<dbReference type="GO" id="GO:0016020">
    <property type="term" value="C:membrane"/>
    <property type="evidence" value="ECO:0007669"/>
    <property type="project" value="UniProtKB-SubCell"/>
</dbReference>
<evidence type="ECO:0000256" key="7">
    <source>
        <dbReference type="ARBA" id="ARBA00023136"/>
    </source>
</evidence>